<dbReference type="AlphaFoldDB" id="A0AAV5TAB9"/>
<name>A0AAV5TAB9_9BILA</name>
<protein>
    <submittedName>
        <fullName evidence="1">Uncharacterized protein</fullName>
    </submittedName>
</protein>
<feature type="non-terminal residue" evidence="1">
    <location>
        <position position="100"/>
    </location>
</feature>
<proteinExistence type="predicted"/>
<organism evidence="1 2">
    <name type="scientific">Pristionchus entomophagus</name>
    <dbReference type="NCBI Taxonomy" id="358040"/>
    <lineage>
        <taxon>Eukaryota</taxon>
        <taxon>Metazoa</taxon>
        <taxon>Ecdysozoa</taxon>
        <taxon>Nematoda</taxon>
        <taxon>Chromadorea</taxon>
        <taxon>Rhabditida</taxon>
        <taxon>Rhabditina</taxon>
        <taxon>Diplogasteromorpha</taxon>
        <taxon>Diplogasteroidea</taxon>
        <taxon>Neodiplogasteridae</taxon>
        <taxon>Pristionchus</taxon>
    </lineage>
</organism>
<accession>A0AAV5TAB9</accession>
<evidence type="ECO:0000313" key="1">
    <source>
        <dbReference type="EMBL" id="GMS90689.1"/>
    </source>
</evidence>
<comment type="caution">
    <text evidence="1">The sequence shown here is derived from an EMBL/GenBank/DDBJ whole genome shotgun (WGS) entry which is preliminary data.</text>
</comment>
<evidence type="ECO:0000313" key="2">
    <source>
        <dbReference type="Proteomes" id="UP001432027"/>
    </source>
</evidence>
<dbReference type="EMBL" id="BTSX01000003">
    <property type="protein sequence ID" value="GMS90689.1"/>
    <property type="molecule type" value="Genomic_DNA"/>
</dbReference>
<dbReference type="Proteomes" id="UP001432027">
    <property type="component" value="Unassembled WGS sequence"/>
</dbReference>
<feature type="non-terminal residue" evidence="1">
    <location>
        <position position="1"/>
    </location>
</feature>
<reference evidence="1" key="1">
    <citation type="submission" date="2023-10" db="EMBL/GenBank/DDBJ databases">
        <title>Genome assembly of Pristionchus species.</title>
        <authorList>
            <person name="Yoshida K."/>
            <person name="Sommer R.J."/>
        </authorList>
    </citation>
    <scope>NUCLEOTIDE SEQUENCE</scope>
    <source>
        <strain evidence="1">RS0144</strain>
    </source>
</reference>
<keyword evidence="2" id="KW-1185">Reference proteome</keyword>
<sequence length="100" mass="11686">CNLNKPLEKYAMEYKKKLFGITFSELYYIFFIIEVVSPHLKSLEKHHHLSPPIVICSRYISRTFAKVIADWSFFRITPAGCTEQSKLPSFVKKEPDSMPE</sequence>
<gene>
    <name evidence="1" type="ORF">PENTCL1PPCAC_12864</name>
</gene>